<comment type="function">
    <text evidence="5">Attaches a formyl group to the free amino group of methionyl-tRNA(fMet). The formyl group appears to play a dual role in the initiator identity of N-formylmethionyl-tRNA by promoting its recognition by IF2 and preventing the misappropriation of this tRNA by the elongation apparatus.</text>
</comment>
<evidence type="ECO:0000256" key="5">
    <source>
        <dbReference type="HAMAP-Rule" id="MF_00182"/>
    </source>
</evidence>
<evidence type="ECO:0000256" key="1">
    <source>
        <dbReference type="ARBA" id="ARBA00010699"/>
    </source>
</evidence>
<feature type="binding site" evidence="5">
    <location>
        <begin position="111"/>
        <end position="114"/>
    </location>
    <ligand>
        <name>(6S)-5,6,7,8-tetrahydrofolate</name>
        <dbReference type="ChEBI" id="CHEBI:57453"/>
    </ligand>
</feature>
<evidence type="ECO:0000313" key="9">
    <source>
        <dbReference type="Proteomes" id="UP000623250"/>
    </source>
</evidence>
<dbReference type="SUPFAM" id="SSF53328">
    <property type="entry name" value="Formyltransferase"/>
    <property type="match status" value="1"/>
</dbReference>
<sequence>MVLRVVFMGTPDFSVPTLSEIVAAGHDVVGVYTQPPRPAGRGMEPKKSPVHAFAEEAGLHVFTPKSLKKPEAQAEFAALGADVAVVVAYGLILPKPVLAAPPLGCLNLHASLLPRWRGAAPIQRAIIAGDAETGVMVMKMEEGLDTGPIALADRISIGADATAGEIHDHLSLMGAPLMLTALDRLPRGELAFTPQPEEGVTYAAKISKDETRIDWSRPGPEVHDKIRGLSPYPGAWFEALLGGKCERVKVLRSVLVPGKGDPGQLLDGHLTVACGSQAVRLTRVQRAGKRAVGGDEFLRGFPLGKGTQFE</sequence>
<dbReference type="InterPro" id="IPR002376">
    <property type="entry name" value="Formyl_transf_N"/>
</dbReference>
<dbReference type="RefSeq" id="WP_037238880.1">
    <property type="nucleotide sequence ID" value="NZ_JAEMUK010000016.1"/>
</dbReference>
<dbReference type="Pfam" id="PF02911">
    <property type="entry name" value="Formyl_trans_C"/>
    <property type="match status" value="1"/>
</dbReference>
<gene>
    <name evidence="5" type="primary">fmt</name>
    <name evidence="8" type="ORF">JDN41_08865</name>
</gene>
<dbReference type="PANTHER" id="PTHR11138">
    <property type="entry name" value="METHIONYL-TRNA FORMYLTRANSFERASE"/>
    <property type="match status" value="1"/>
</dbReference>
<keyword evidence="4 5" id="KW-0648">Protein biosynthesis</keyword>
<keyword evidence="3 5" id="KW-0808">Transferase</keyword>
<name>A0A8I1KHF9_9HYPH</name>
<dbReference type="InterPro" id="IPR036477">
    <property type="entry name" value="Formyl_transf_N_sf"/>
</dbReference>
<dbReference type="CDD" id="cd08704">
    <property type="entry name" value="Met_tRNA_FMT_C"/>
    <property type="match status" value="1"/>
</dbReference>
<comment type="catalytic activity">
    <reaction evidence="5">
        <text>L-methionyl-tRNA(fMet) + (6R)-10-formyltetrahydrofolate = N-formyl-L-methionyl-tRNA(fMet) + (6S)-5,6,7,8-tetrahydrofolate + H(+)</text>
        <dbReference type="Rhea" id="RHEA:24380"/>
        <dbReference type="Rhea" id="RHEA-COMP:9952"/>
        <dbReference type="Rhea" id="RHEA-COMP:9953"/>
        <dbReference type="ChEBI" id="CHEBI:15378"/>
        <dbReference type="ChEBI" id="CHEBI:57453"/>
        <dbReference type="ChEBI" id="CHEBI:78530"/>
        <dbReference type="ChEBI" id="CHEBI:78844"/>
        <dbReference type="ChEBI" id="CHEBI:195366"/>
        <dbReference type="EC" id="2.1.2.9"/>
    </reaction>
</comment>
<dbReference type="AlphaFoldDB" id="A0A8I1KHF9"/>
<accession>A0A8I1KHF9</accession>
<evidence type="ECO:0000256" key="3">
    <source>
        <dbReference type="ARBA" id="ARBA00022679"/>
    </source>
</evidence>
<proteinExistence type="inferred from homology"/>
<evidence type="ECO:0000256" key="2">
    <source>
        <dbReference type="ARBA" id="ARBA00012261"/>
    </source>
</evidence>
<dbReference type="GO" id="GO:0005829">
    <property type="term" value="C:cytosol"/>
    <property type="evidence" value="ECO:0007669"/>
    <property type="project" value="TreeGrafter"/>
</dbReference>
<evidence type="ECO:0000256" key="4">
    <source>
        <dbReference type="ARBA" id="ARBA00022917"/>
    </source>
</evidence>
<dbReference type="FunFam" id="3.40.50.12230:FF:000001">
    <property type="entry name" value="Methionyl-tRNA formyltransferase"/>
    <property type="match status" value="1"/>
</dbReference>
<dbReference type="EC" id="2.1.2.9" evidence="2 5"/>
<feature type="domain" description="Formyl transferase N-terminal" evidence="6">
    <location>
        <begin position="4"/>
        <end position="178"/>
    </location>
</feature>
<dbReference type="EMBL" id="JAEMUK010000016">
    <property type="protein sequence ID" value="MBJ7543670.1"/>
    <property type="molecule type" value="Genomic_DNA"/>
</dbReference>
<evidence type="ECO:0000259" key="7">
    <source>
        <dbReference type="Pfam" id="PF02911"/>
    </source>
</evidence>
<dbReference type="PROSITE" id="PS00373">
    <property type="entry name" value="GART"/>
    <property type="match status" value="1"/>
</dbReference>
<dbReference type="SUPFAM" id="SSF50486">
    <property type="entry name" value="FMT C-terminal domain-like"/>
    <property type="match status" value="1"/>
</dbReference>
<dbReference type="InterPro" id="IPR005794">
    <property type="entry name" value="Fmt"/>
</dbReference>
<dbReference type="Pfam" id="PF00551">
    <property type="entry name" value="Formyl_trans_N"/>
    <property type="match status" value="1"/>
</dbReference>
<dbReference type="Proteomes" id="UP000623250">
    <property type="component" value="Unassembled WGS sequence"/>
</dbReference>
<dbReference type="HAMAP" id="MF_00182">
    <property type="entry name" value="Formyl_trans"/>
    <property type="match status" value="1"/>
</dbReference>
<dbReference type="InterPro" id="IPR011034">
    <property type="entry name" value="Formyl_transferase-like_C_sf"/>
</dbReference>
<keyword evidence="9" id="KW-1185">Reference proteome</keyword>
<dbReference type="InterPro" id="IPR044135">
    <property type="entry name" value="Met-tRNA-FMT_C"/>
</dbReference>
<organism evidence="8 9">
    <name type="scientific">Rhodomicrobium udaipurense</name>
    <dbReference type="NCBI Taxonomy" id="1202716"/>
    <lineage>
        <taxon>Bacteria</taxon>
        <taxon>Pseudomonadati</taxon>
        <taxon>Pseudomonadota</taxon>
        <taxon>Alphaproteobacteria</taxon>
        <taxon>Hyphomicrobiales</taxon>
        <taxon>Hyphomicrobiaceae</taxon>
        <taxon>Rhodomicrobium</taxon>
    </lineage>
</organism>
<dbReference type="CDD" id="cd08646">
    <property type="entry name" value="FMT_core_Met-tRNA-FMT_N"/>
    <property type="match status" value="1"/>
</dbReference>
<comment type="caution">
    <text evidence="8">The sequence shown here is derived from an EMBL/GenBank/DDBJ whole genome shotgun (WGS) entry which is preliminary data.</text>
</comment>
<evidence type="ECO:0000259" key="6">
    <source>
        <dbReference type="Pfam" id="PF00551"/>
    </source>
</evidence>
<comment type="similarity">
    <text evidence="1 5">Belongs to the Fmt family.</text>
</comment>
<dbReference type="Gene3D" id="3.40.50.12230">
    <property type="match status" value="1"/>
</dbReference>
<feature type="domain" description="Formyl transferase C-terminal" evidence="7">
    <location>
        <begin position="205"/>
        <end position="301"/>
    </location>
</feature>
<protein>
    <recommendedName>
        <fullName evidence="2 5">Methionyl-tRNA formyltransferase</fullName>
        <ecNumber evidence="2 5">2.1.2.9</ecNumber>
    </recommendedName>
</protein>
<dbReference type="InterPro" id="IPR001555">
    <property type="entry name" value="GART_AS"/>
</dbReference>
<dbReference type="InterPro" id="IPR041711">
    <property type="entry name" value="Met-tRNA-FMT_N"/>
</dbReference>
<dbReference type="InterPro" id="IPR005793">
    <property type="entry name" value="Formyl_trans_C"/>
</dbReference>
<evidence type="ECO:0000313" key="8">
    <source>
        <dbReference type="EMBL" id="MBJ7543670.1"/>
    </source>
</evidence>
<dbReference type="PANTHER" id="PTHR11138:SF5">
    <property type="entry name" value="METHIONYL-TRNA FORMYLTRANSFERASE, MITOCHONDRIAL"/>
    <property type="match status" value="1"/>
</dbReference>
<dbReference type="NCBIfam" id="TIGR00460">
    <property type="entry name" value="fmt"/>
    <property type="match status" value="1"/>
</dbReference>
<reference evidence="8 9" key="1">
    <citation type="submission" date="2020-12" db="EMBL/GenBank/DDBJ databases">
        <title>Revised draft genomes of Rhodomicrobium vannielii ATCC 17100 and Rhodomicrobium udaipurense JA643.</title>
        <authorList>
            <person name="Conners E.M."/>
            <person name="Davenport E.J."/>
            <person name="Bose A."/>
        </authorList>
    </citation>
    <scope>NUCLEOTIDE SEQUENCE [LARGE SCALE GENOMIC DNA]</scope>
    <source>
        <strain evidence="8 9">JA643</strain>
    </source>
</reference>
<dbReference type="GO" id="GO:0004479">
    <property type="term" value="F:methionyl-tRNA formyltransferase activity"/>
    <property type="evidence" value="ECO:0007669"/>
    <property type="project" value="UniProtKB-UniRule"/>
</dbReference>